<evidence type="ECO:0000313" key="2">
    <source>
        <dbReference type="EMBL" id="CAB3749377.1"/>
    </source>
</evidence>
<dbReference type="AlphaFoldDB" id="A0A6J5D7J8"/>
<dbReference type="EMBL" id="CADIKF010000004">
    <property type="protein sequence ID" value="CAB3749377.1"/>
    <property type="molecule type" value="Genomic_DNA"/>
</dbReference>
<protein>
    <submittedName>
        <fullName evidence="2">Uncharacterized protein</fullName>
    </submittedName>
</protein>
<evidence type="ECO:0000256" key="1">
    <source>
        <dbReference type="SAM" id="MobiDB-lite"/>
    </source>
</evidence>
<name>A0A6J5D7J8_9BURK</name>
<feature type="region of interest" description="Disordered" evidence="1">
    <location>
        <begin position="1"/>
        <end position="26"/>
    </location>
</feature>
<dbReference type="Proteomes" id="UP000494329">
    <property type="component" value="Unassembled WGS sequence"/>
</dbReference>
<evidence type="ECO:0000313" key="3">
    <source>
        <dbReference type="Proteomes" id="UP000494329"/>
    </source>
</evidence>
<proteinExistence type="predicted"/>
<keyword evidence="3" id="KW-1185">Reference proteome</keyword>
<gene>
    <name evidence="2" type="ORF">LMG29739_00764</name>
</gene>
<sequence>MTATNPDRKNRKIAGAGSSRPAKKQHATVAINTAFAPSCHPDAIHRLHETITKHIVDTDENSMKPWSTYTSPAFTRQW</sequence>
<accession>A0A6J5D7J8</accession>
<organism evidence="2 3">
    <name type="scientific">Paraburkholderia solisilvae</name>
    <dbReference type="NCBI Taxonomy" id="624376"/>
    <lineage>
        <taxon>Bacteria</taxon>
        <taxon>Pseudomonadati</taxon>
        <taxon>Pseudomonadota</taxon>
        <taxon>Betaproteobacteria</taxon>
        <taxon>Burkholderiales</taxon>
        <taxon>Burkholderiaceae</taxon>
        <taxon>Paraburkholderia</taxon>
    </lineage>
</organism>
<reference evidence="2 3" key="1">
    <citation type="submission" date="2020-04" db="EMBL/GenBank/DDBJ databases">
        <authorList>
            <person name="De Canck E."/>
        </authorList>
    </citation>
    <scope>NUCLEOTIDE SEQUENCE [LARGE SCALE GENOMIC DNA]</scope>
    <source>
        <strain evidence="2 3">LMG 29739</strain>
    </source>
</reference>